<dbReference type="Proteomes" id="UP000000768">
    <property type="component" value="Chromosome 1"/>
</dbReference>
<evidence type="ECO:0000313" key="2">
    <source>
        <dbReference type="Proteomes" id="UP000000768"/>
    </source>
</evidence>
<proteinExistence type="predicted"/>
<keyword evidence="2" id="KW-1185">Reference proteome</keyword>
<dbReference type="InParanoid" id="A0A1B6QLP2"/>
<dbReference type="Gramene" id="KXG38824">
    <property type="protein sequence ID" value="KXG38824"/>
    <property type="gene ID" value="SORBI_3001G284300"/>
</dbReference>
<organism evidence="1 2">
    <name type="scientific">Sorghum bicolor</name>
    <name type="common">Sorghum</name>
    <name type="synonym">Sorghum vulgare</name>
    <dbReference type="NCBI Taxonomy" id="4558"/>
    <lineage>
        <taxon>Eukaryota</taxon>
        <taxon>Viridiplantae</taxon>
        <taxon>Streptophyta</taxon>
        <taxon>Embryophyta</taxon>
        <taxon>Tracheophyta</taxon>
        <taxon>Spermatophyta</taxon>
        <taxon>Magnoliopsida</taxon>
        <taxon>Liliopsida</taxon>
        <taxon>Poales</taxon>
        <taxon>Poaceae</taxon>
        <taxon>PACMAD clade</taxon>
        <taxon>Panicoideae</taxon>
        <taxon>Andropogonodae</taxon>
        <taxon>Andropogoneae</taxon>
        <taxon>Sorghinae</taxon>
        <taxon>Sorghum</taxon>
    </lineage>
</organism>
<dbReference type="EMBL" id="CM000760">
    <property type="protein sequence ID" value="KXG38824.1"/>
    <property type="molecule type" value="Genomic_DNA"/>
</dbReference>
<reference evidence="1 2" key="1">
    <citation type="journal article" date="2009" name="Nature">
        <title>The Sorghum bicolor genome and the diversification of grasses.</title>
        <authorList>
            <person name="Paterson A.H."/>
            <person name="Bowers J.E."/>
            <person name="Bruggmann R."/>
            <person name="Dubchak I."/>
            <person name="Grimwood J."/>
            <person name="Gundlach H."/>
            <person name="Haberer G."/>
            <person name="Hellsten U."/>
            <person name="Mitros T."/>
            <person name="Poliakov A."/>
            <person name="Schmutz J."/>
            <person name="Spannagl M."/>
            <person name="Tang H."/>
            <person name="Wang X."/>
            <person name="Wicker T."/>
            <person name="Bharti A.K."/>
            <person name="Chapman J."/>
            <person name="Feltus F.A."/>
            <person name="Gowik U."/>
            <person name="Grigoriev I.V."/>
            <person name="Lyons E."/>
            <person name="Maher C.A."/>
            <person name="Martis M."/>
            <person name="Narechania A."/>
            <person name="Otillar R.P."/>
            <person name="Penning B.W."/>
            <person name="Salamov A.A."/>
            <person name="Wang Y."/>
            <person name="Zhang L."/>
            <person name="Carpita N.C."/>
            <person name="Freeling M."/>
            <person name="Gingle A.R."/>
            <person name="Hash C.T."/>
            <person name="Keller B."/>
            <person name="Klein P."/>
            <person name="Kresovich S."/>
            <person name="McCann M.C."/>
            <person name="Ming R."/>
            <person name="Peterson D.G."/>
            <person name="Mehboob-ur-Rahman"/>
            <person name="Ware D."/>
            <person name="Westhoff P."/>
            <person name="Mayer K.F."/>
            <person name="Messing J."/>
            <person name="Rokhsar D.S."/>
        </authorList>
    </citation>
    <scope>NUCLEOTIDE SEQUENCE [LARGE SCALE GENOMIC DNA]</scope>
    <source>
        <strain evidence="2">cv. BTx623</strain>
    </source>
</reference>
<name>A0A1B6QLP2_SORBI</name>
<gene>
    <name evidence="1" type="ORF">SORBI_3001G284300</name>
</gene>
<accession>A0A1B6QLP2</accession>
<reference evidence="2" key="2">
    <citation type="journal article" date="2018" name="Plant J.">
        <title>The Sorghum bicolor reference genome: improved assembly, gene annotations, a transcriptome atlas, and signatures of genome organization.</title>
        <authorList>
            <person name="McCormick R.F."/>
            <person name="Truong S.K."/>
            <person name="Sreedasyam A."/>
            <person name="Jenkins J."/>
            <person name="Shu S."/>
            <person name="Sims D."/>
            <person name="Kennedy M."/>
            <person name="Amirebrahimi M."/>
            <person name="Weers B.D."/>
            <person name="McKinley B."/>
            <person name="Mattison A."/>
            <person name="Morishige D.T."/>
            <person name="Grimwood J."/>
            <person name="Schmutz J."/>
            <person name="Mullet J.E."/>
        </authorList>
    </citation>
    <scope>NUCLEOTIDE SEQUENCE [LARGE SCALE GENOMIC DNA]</scope>
    <source>
        <strain evidence="2">cv. BTx623</strain>
    </source>
</reference>
<sequence length="69" mass="7910">MACWHQFGRRVGTVDRPDHNGGGWKVVTRNRQHGWGRQRHTRCAGDASEQRLKMKMTRSGSLEYVALTS</sequence>
<dbReference type="AlphaFoldDB" id="A0A1B6QLP2"/>
<evidence type="ECO:0000313" key="1">
    <source>
        <dbReference type="EMBL" id="KXG38824.1"/>
    </source>
</evidence>
<protein>
    <submittedName>
        <fullName evidence="1">Uncharacterized protein</fullName>
    </submittedName>
</protein>